<feature type="chain" id="PRO_5001644800" description="Angiotensin-converting enzyme" evidence="12">
    <location>
        <begin position="22"/>
        <end position="693"/>
    </location>
</feature>
<feature type="disulfide bond" evidence="6">
    <location>
        <begin position="135"/>
        <end position="143"/>
    </location>
</feature>
<gene>
    <name evidence="13" type="ORF">L798_06217</name>
</gene>
<keyword evidence="5 9" id="KW-0862">Zinc</keyword>
<comment type="caution">
    <text evidence="8">Lacks conserved residue(s) required for the propagation of feature annotation.</text>
</comment>
<evidence type="ECO:0000313" key="13">
    <source>
        <dbReference type="EMBL" id="KDR19443.1"/>
    </source>
</evidence>
<evidence type="ECO:0000256" key="1">
    <source>
        <dbReference type="ARBA" id="ARBA00008139"/>
    </source>
</evidence>
<accession>A0A067R7H1</accession>
<keyword evidence="3 6" id="KW-1015">Disulfide bond</keyword>
<evidence type="ECO:0000256" key="8">
    <source>
        <dbReference type="PROSITE-ProRule" id="PRU01355"/>
    </source>
</evidence>
<dbReference type="GO" id="GO:0004180">
    <property type="term" value="F:carboxypeptidase activity"/>
    <property type="evidence" value="ECO:0007669"/>
    <property type="project" value="UniProtKB-KW"/>
</dbReference>
<name>A0A067R7H1_ZOONE</name>
<dbReference type="Pfam" id="PF01401">
    <property type="entry name" value="Peptidase_M2"/>
    <property type="match status" value="1"/>
</dbReference>
<dbReference type="PANTHER" id="PTHR10514:SF44">
    <property type="entry name" value="ANGIOTENSIN-CONVERTING ENZYME-RELATED"/>
    <property type="match status" value="1"/>
</dbReference>
<feature type="binding site" evidence="7">
    <location>
        <position position="387"/>
    </location>
    <ligand>
        <name>Zn(2+)</name>
        <dbReference type="ChEBI" id="CHEBI:29105"/>
        <label>2</label>
        <note>catalytic</note>
    </ligand>
</feature>
<comment type="similarity">
    <text evidence="1 8 9">Belongs to the peptidase M2 family.</text>
</comment>
<dbReference type="SUPFAM" id="SSF55486">
    <property type="entry name" value="Metalloproteases ('zincins'), catalytic domain"/>
    <property type="match status" value="1"/>
</dbReference>
<dbReference type="OMA" id="VEEYWEM"/>
<keyword evidence="11" id="KW-0472">Membrane</keyword>
<dbReference type="eggNOG" id="KOG3690">
    <property type="taxonomic scope" value="Eukaryota"/>
</dbReference>
<protein>
    <recommendedName>
        <fullName evidence="9">Angiotensin-converting enzyme</fullName>
        <ecNumber evidence="9">3.4.-.-</ecNumber>
    </recommendedName>
</protein>
<evidence type="ECO:0000256" key="9">
    <source>
        <dbReference type="RuleBase" id="RU361144"/>
    </source>
</evidence>
<keyword evidence="11" id="KW-0812">Transmembrane</keyword>
<feature type="binding site" evidence="5">
    <location>
        <position position="387"/>
    </location>
    <ligand>
        <name>Zn(2+)</name>
        <dbReference type="ChEBI" id="CHEBI:29105"/>
        <label>1</label>
        <note>catalytic</note>
    </ligand>
</feature>
<keyword evidence="2 12" id="KW-0732">Signal</keyword>
<keyword evidence="4 9" id="KW-0325">Glycoprotein</keyword>
<feature type="transmembrane region" description="Helical" evidence="11">
    <location>
        <begin position="649"/>
        <end position="674"/>
    </location>
</feature>
<keyword evidence="9" id="KW-0121">Carboxypeptidase</keyword>
<dbReference type="GO" id="GO:0005615">
    <property type="term" value="C:extracellular space"/>
    <property type="evidence" value="ECO:0007669"/>
    <property type="project" value="TreeGrafter"/>
</dbReference>
<dbReference type="OrthoDB" id="7361988at2759"/>
<dbReference type="PROSITE" id="PS52011">
    <property type="entry name" value="PEPTIDASE_M2"/>
    <property type="match status" value="1"/>
</dbReference>
<dbReference type="PANTHER" id="PTHR10514">
    <property type="entry name" value="ANGIOTENSIN-CONVERTING ENZYME"/>
    <property type="match status" value="1"/>
</dbReference>
<organism evidence="13 14">
    <name type="scientific">Zootermopsis nevadensis</name>
    <name type="common">Dampwood termite</name>
    <dbReference type="NCBI Taxonomy" id="136037"/>
    <lineage>
        <taxon>Eukaryota</taxon>
        <taxon>Metazoa</taxon>
        <taxon>Ecdysozoa</taxon>
        <taxon>Arthropoda</taxon>
        <taxon>Hexapoda</taxon>
        <taxon>Insecta</taxon>
        <taxon>Pterygota</taxon>
        <taxon>Neoptera</taxon>
        <taxon>Polyneoptera</taxon>
        <taxon>Dictyoptera</taxon>
        <taxon>Blattodea</taxon>
        <taxon>Blattoidea</taxon>
        <taxon>Termitoidae</taxon>
        <taxon>Termopsidae</taxon>
        <taxon>Zootermopsis</taxon>
    </lineage>
</organism>
<dbReference type="GO" id="GO:0006508">
    <property type="term" value="P:proteolysis"/>
    <property type="evidence" value="ECO:0007669"/>
    <property type="project" value="UniProtKB-KW"/>
</dbReference>
<dbReference type="EC" id="3.4.-.-" evidence="9"/>
<keyword evidence="5 9" id="KW-0479">Metal-binding</keyword>
<dbReference type="InParanoid" id="A0A067R7H1"/>
<dbReference type="Proteomes" id="UP000027135">
    <property type="component" value="Unassembled WGS sequence"/>
</dbReference>
<dbReference type="CDD" id="cd06461">
    <property type="entry name" value="M2_ACE"/>
    <property type="match status" value="1"/>
</dbReference>
<dbReference type="AlphaFoldDB" id="A0A067R7H1"/>
<evidence type="ECO:0000256" key="4">
    <source>
        <dbReference type="ARBA" id="ARBA00023180"/>
    </source>
</evidence>
<keyword evidence="9" id="KW-0482">Metalloprotease</keyword>
<feature type="disulfide bond" evidence="6 8">
    <location>
        <begin position="327"/>
        <end position="345"/>
    </location>
</feature>
<feature type="region of interest" description="Disordered" evidence="10">
    <location>
        <begin position="621"/>
        <end position="646"/>
    </location>
</feature>
<keyword evidence="9" id="KW-0378">Hydrolase</keyword>
<keyword evidence="11" id="KW-1133">Transmembrane helix</keyword>
<evidence type="ECO:0000256" key="5">
    <source>
        <dbReference type="PIRSR" id="PIRSR601548-3"/>
    </source>
</evidence>
<sequence length="693" mass="77904">MTNILSLSVIAAVCVVVAGNAEEEGANTHVLLGEFDLDDQCHRIGETEWTFLTRSDHPDTSVLQQSKIQEEQTYGDKARSLAEEVAPYMEQQFGDPKLNDKLLIFSTAGDVLLDKEYYEKEVLFSNSLQQIARECRNCTKPPCQLAVLDVQHVLATSKEPEKLLCTWTEYQRRFSSKIDEYLEILQLAKVAAEANGAEEVETYWEQQSEFYGGYTKALFLWKSIEPLYQKLCTFMSKQLSRHYIFLRSTNDTVIPAHLLGTVAGNDWTYIADHVLHSRTYRDMLSLMRKKVLGGMNVYKTAENMLAKLGLGRLPPKFWEQSSFNSSCPARVVNYCKNGEARVLTCNITGWAEYVDAYETAMRIKHIQLAEENTFILRDNSHYSAIYEAVTGLSALLATSPEYLQELGLLKSNHKQKKSAQLSRASLLLLVALRTLPKLPYYLAADLWRLEALSGNLTNITDLNALWRRYRTDMQMISVPSGDETIFDFLSDPYITSNKPYLGKFCGLILQFQLLQRLTEGADVERCEGDSDVCTSSEDLNDSSLAFGTLLQSGKSRKWPDLLAEVLGINDLDSGPLLQYFQKLESYLEELGRLEPIKPSRHVVRSTSTPLPTSDAEILYESSNDTDSAVNSTKASVKQNSDSSEQQSKYGTGTIVLFACGALTAVVVVVGIVMVRHQCLGKYHIYSQATTRES</sequence>
<evidence type="ECO:0000256" key="2">
    <source>
        <dbReference type="ARBA" id="ARBA00022729"/>
    </source>
</evidence>
<evidence type="ECO:0000256" key="11">
    <source>
        <dbReference type="SAM" id="Phobius"/>
    </source>
</evidence>
<evidence type="ECO:0000313" key="14">
    <source>
        <dbReference type="Proteomes" id="UP000027135"/>
    </source>
</evidence>
<dbReference type="GO" id="GO:0008237">
    <property type="term" value="F:metallopeptidase activity"/>
    <property type="evidence" value="ECO:0007669"/>
    <property type="project" value="UniProtKB-KW"/>
</dbReference>
<feature type="signal peptide" evidence="12">
    <location>
        <begin position="1"/>
        <end position="21"/>
    </location>
</feature>
<evidence type="ECO:0000256" key="3">
    <source>
        <dbReference type="ARBA" id="ARBA00023157"/>
    </source>
</evidence>
<dbReference type="GO" id="GO:0008241">
    <property type="term" value="F:peptidyl-dipeptidase activity"/>
    <property type="evidence" value="ECO:0007669"/>
    <property type="project" value="InterPro"/>
</dbReference>
<comment type="cofactor">
    <cofactor evidence="9">
        <name>Zn(2+)</name>
        <dbReference type="ChEBI" id="CHEBI:29105"/>
    </cofactor>
    <text evidence="9">Binds 1 zinc ion per subunit.</text>
</comment>
<reference evidence="13 14" key="1">
    <citation type="journal article" date="2014" name="Nat. Commun.">
        <title>Molecular traces of alternative social organization in a termite genome.</title>
        <authorList>
            <person name="Terrapon N."/>
            <person name="Li C."/>
            <person name="Robertson H.M."/>
            <person name="Ji L."/>
            <person name="Meng X."/>
            <person name="Booth W."/>
            <person name="Chen Z."/>
            <person name="Childers C.P."/>
            <person name="Glastad K.M."/>
            <person name="Gokhale K."/>
            <person name="Gowin J."/>
            <person name="Gronenberg W."/>
            <person name="Hermansen R.A."/>
            <person name="Hu H."/>
            <person name="Hunt B.G."/>
            <person name="Huylmans A.K."/>
            <person name="Khalil S.M."/>
            <person name="Mitchell R.D."/>
            <person name="Munoz-Torres M.C."/>
            <person name="Mustard J.A."/>
            <person name="Pan H."/>
            <person name="Reese J.T."/>
            <person name="Scharf M.E."/>
            <person name="Sun F."/>
            <person name="Vogel H."/>
            <person name="Xiao J."/>
            <person name="Yang W."/>
            <person name="Yang Z."/>
            <person name="Yang Z."/>
            <person name="Zhou J."/>
            <person name="Zhu J."/>
            <person name="Brent C.S."/>
            <person name="Elsik C.G."/>
            <person name="Goodisman M.A."/>
            <person name="Liberles D.A."/>
            <person name="Roe R.M."/>
            <person name="Vargo E.L."/>
            <person name="Vilcinskas A."/>
            <person name="Wang J."/>
            <person name="Bornberg-Bauer E."/>
            <person name="Korb J."/>
            <person name="Zhang G."/>
            <person name="Liebig J."/>
        </authorList>
    </citation>
    <scope>NUCLEOTIDE SEQUENCE [LARGE SCALE GENOMIC DNA]</scope>
    <source>
        <tissue evidence="13">Whole organism</tissue>
    </source>
</reference>
<dbReference type="GO" id="GO:0046872">
    <property type="term" value="F:metal ion binding"/>
    <property type="evidence" value="ECO:0007669"/>
    <property type="project" value="UniProtKB-KW"/>
</dbReference>
<dbReference type="GO" id="GO:0005886">
    <property type="term" value="C:plasma membrane"/>
    <property type="evidence" value="ECO:0007669"/>
    <property type="project" value="TreeGrafter"/>
</dbReference>
<dbReference type="EMBL" id="KK852651">
    <property type="protein sequence ID" value="KDR19443.1"/>
    <property type="molecule type" value="Genomic_DNA"/>
</dbReference>
<evidence type="ECO:0000256" key="12">
    <source>
        <dbReference type="SAM" id="SignalP"/>
    </source>
</evidence>
<evidence type="ECO:0000256" key="10">
    <source>
        <dbReference type="SAM" id="MobiDB-lite"/>
    </source>
</evidence>
<dbReference type="InterPro" id="IPR001548">
    <property type="entry name" value="Peptidase_M2"/>
</dbReference>
<keyword evidence="9" id="KW-0645">Protease</keyword>
<evidence type="ECO:0000256" key="6">
    <source>
        <dbReference type="PIRSR" id="PIRSR601548-4"/>
    </source>
</evidence>
<dbReference type="PRINTS" id="PR00791">
    <property type="entry name" value="PEPDIPTASEA"/>
</dbReference>
<keyword evidence="14" id="KW-1185">Reference proteome</keyword>
<proteinExistence type="inferred from homology"/>
<evidence type="ECO:0000256" key="7">
    <source>
        <dbReference type="PIRSR" id="PIRSR601548-8"/>
    </source>
</evidence>